<name>A0ABW2X9H0_9ACTN</name>
<evidence type="ECO:0000313" key="1">
    <source>
        <dbReference type="EMBL" id="MFD0682934.1"/>
    </source>
</evidence>
<comment type="caution">
    <text evidence="1">The sequence shown here is derived from an EMBL/GenBank/DDBJ whole genome shotgun (WGS) entry which is preliminary data.</text>
</comment>
<reference evidence="2" key="1">
    <citation type="journal article" date="2019" name="Int. J. Syst. Evol. Microbiol.">
        <title>The Global Catalogue of Microorganisms (GCM) 10K type strain sequencing project: providing services to taxonomists for standard genome sequencing and annotation.</title>
        <authorList>
            <consortium name="The Broad Institute Genomics Platform"/>
            <consortium name="The Broad Institute Genome Sequencing Center for Infectious Disease"/>
            <person name="Wu L."/>
            <person name="Ma J."/>
        </authorList>
    </citation>
    <scope>NUCLEOTIDE SEQUENCE [LARGE SCALE GENOMIC DNA]</scope>
    <source>
        <strain evidence="2">JCM 9371</strain>
    </source>
</reference>
<sequence>MPSPRHDTLNQMFRDRPEFALELLRDLQGVDIPETTLVQVASNDFNDRPSSDLRPDTVVTLGPPHAPVHAIIVEIQQLKSDPKRTQLPRYAAALWLSLRSPVTVLCICPEARTAAWYAEPFTTSLPGYEFQAYVIGPEQVPPITEPDQATKNPDLAILAMLTHGRRREVTEACLFGFNSLRDGYASKYIEHAFRTAEPTVQDIMKEIMTMPTWTATTPLGREERARGQAEGEAKGKAEAVLRVLNTRGVHVPSDVRSRITACTDQTQLDTLLDRALTATTTDDLFD</sequence>
<dbReference type="EMBL" id="JBHTGP010000001">
    <property type="protein sequence ID" value="MFD0682934.1"/>
    <property type="molecule type" value="Genomic_DNA"/>
</dbReference>
<keyword evidence="2" id="KW-1185">Reference proteome</keyword>
<organism evidence="1 2">
    <name type="scientific">Actinomadura fibrosa</name>
    <dbReference type="NCBI Taxonomy" id="111802"/>
    <lineage>
        <taxon>Bacteria</taxon>
        <taxon>Bacillati</taxon>
        <taxon>Actinomycetota</taxon>
        <taxon>Actinomycetes</taxon>
        <taxon>Streptosporangiales</taxon>
        <taxon>Thermomonosporaceae</taxon>
        <taxon>Actinomadura</taxon>
    </lineage>
</organism>
<dbReference type="PANTHER" id="PTHR34613">
    <property type="entry name" value="SLL0800 PROTEIN"/>
    <property type="match status" value="1"/>
</dbReference>
<protein>
    <recommendedName>
        <fullName evidence="3">Rpn family recombination-promoting nuclease/putative transposase</fullName>
    </recommendedName>
</protein>
<dbReference type="RefSeq" id="WP_378322021.1">
    <property type="nucleotide sequence ID" value="NZ_JBHTGP010000001.1"/>
</dbReference>
<proteinExistence type="predicted"/>
<evidence type="ECO:0000313" key="2">
    <source>
        <dbReference type="Proteomes" id="UP001597063"/>
    </source>
</evidence>
<dbReference type="Proteomes" id="UP001597063">
    <property type="component" value="Unassembled WGS sequence"/>
</dbReference>
<evidence type="ECO:0008006" key="3">
    <source>
        <dbReference type="Google" id="ProtNLM"/>
    </source>
</evidence>
<gene>
    <name evidence="1" type="ORF">ACFQZM_00370</name>
</gene>
<accession>A0ABW2X9H0</accession>
<dbReference type="PANTHER" id="PTHR34613:SF1">
    <property type="entry name" value="SLL6017 PROTEIN"/>
    <property type="match status" value="1"/>
</dbReference>